<name>A0A6B2JRJ3_9RHOB</name>
<protein>
    <submittedName>
        <fullName evidence="3">OmpH family outer membrane protein</fullName>
    </submittedName>
</protein>
<comment type="caution">
    <text evidence="3">The sequence shown here is derived from an EMBL/GenBank/DDBJ whole genome shotgun (WGS) entry which is preliminary data.</text>
</comment>
<dbReference type="AlphaFoldDB" id="A0A6B2JRJ3"/>
<dbReference type="Gene3D" id="3.30.910.20">
    <property type="entry name" value="Skp domain"/>
    <property type="match status" value="1"/>
</dbReference>
<dbReference type="Pfam" id="PF03938">
    <property type="entry name" value="OmpH"/>
    <property type="match status" value="1"/>
</dbReference>
<evidence type="ECO:0000313" key="3">
    <source>
        <dbReference type="EMBL" id="NDV00610.1"/>
    </source>
</evidence>
<sequence>MLLAPLAGPAAAQGPETGQAPGAGQGLGFNTGQVVSPLLTIDPDVLFSGTLYGQRIQEELRDQTEALAAENREMEAQLTEEEQSLTRRRPTMQADAFRAEARAFDARVQQIRNEQDAKERALQQIVAQGRDAFVRDASPVLGRMMLERGAAVILDRRNVFLAVGALDITQEAIARVDEALGAGDPGATTLQTGPEAPVDVPLEAPEEDSGAEATPPAE</sequence>
<accession>A0A6B2JRJ3</accession>
<feature type="region of interest" description="Disordered" evidence="2">
    <location>
        <begin position="181"/>
        <end position="218"/>
    </location>
</feature>
<keyword evidence="1" id="KW-0175">Coiled coil</keyword>
<dbReference type="SMART" id="SM00935">
    <property type="entry name" value="OmpH"/>
    <property type="match status" value="1"/>
</dbReference>
<keyword evidence="4" id="KW-1185">Reference proteome</keyword>
<feature type="compositionally biased region" description="Low complexity" evidence="2">
    <location>
        <begin position="1"/>
        <end position="15"/>
    </location>
</feature>
<dbReference type="EMBL" id="JAAGAB010000002">
    <property type="protein sequence ID" value="NDV00610.1"/>
    <property type="molecule type" value="Genomic_DNA"/>
</dbReference>
<dbReference type="SUPFAM" id="SSF111384">
    <property type="entry name" value="OmpH-like"/>
    <property type="match status" value="1"/>
</dbReference>
<feature type="coiled-coil region" evidence="1">
    <location>
        <begin position="53"/>
        <end position="128"/>
    </location>
</feature>
<gene>
    <name evidence="3" type="ORF">GZA08_06470</name>
</gene>
<evidence type="ECO:0000256" key="2">
    <source>
        <dbReference type="SAM" id="MobiDB-lite"/>
    </source>
</evidence>
<evidence type="ECO:0000313" key="4">
    <source>
        <dbReference type="Proteomes" id="UP000474757"/>
    </source>
</evidence>
<proteinExistence type="predicted"/>
<evidence type="ECO:0000256" key="1">
    <source>
        <dbReference type="SAM" id="Coils"/>
    </source>
</evidence>
<feature type="region of interest" description="Disordered" evidence="2">
    <location>
        <begin position="1"/>
        <end position="25"/>
    </location>
</feature>
<dbReference type="InterPro" id="IPR024930">
    <property type="entry name" value="Skp_dom_sf"/>
</dbReference>
<dbReference type="InterPro" id="IPR005632">
    <property type="entry name" value="Chaperone_Skp"/>
</dbReference>
<dbReference type="Proteomes" id="UP000474757">
    <property type="component" value="Unassembled WGS sequence"/>
</dbReference>
<reference evidence="3 4" key="1">
    <citation type="submission" date="2020-02" db="EMBL/GenBank/DDBJ databases">
        <title>Pseudoroseicyclus tamarix, sp. nov., isolated from offshore sediment of a Tamarix chinensis forest.</title>
        <authorList>
            <person name="Gai Y."/>
        </authorList>
    </citation>
    <scope>NUCLEOTIDE SEQUENCE [LARGE SCALE GENOMIC DNA]</scope>
    <source>
        <strain evidence="3 4">CLL3-39</strain>
    </source>
</reference>
<organism evidence="3 4">
    <name type="scientific">Pseudoroseicyclus tamaricis</name>
    <dbReference type="NCBI Taxonomy" id="2705421"/>
    <lineage>
        <taxon>Bacteria</taxon>
        <taxon>Pseudomonadati</taxon>
        <taxon>Pseudomonadota</taxon>
        <taxon>Alphaproteobacteria</taxon>
        <taxon>Rhodobacterales</taxon>
        <taxon>Paracoccaceae</taxon>
        <taxon>Pseudoroseicyclus</taxon>
    </lineage>
</organism>
<dbReference type="GO" id="GO:0051082">
    <property type="term" value="F:unfolded protein binding"/>
    <property type="evidence" value="ECO:0007669"/>
    <property type="project" value="InterPro"/>
</dbReference>